<gene>
    <name evidence="10" type="ORF">SLOPH_2723</name>
</gene>
<comment type="similarity">
    <text evidence="2">Belongs to the EAF6 family.</text>
</comment>
<sequence>MNEYKKILKEKLTRKQELELKIKKIENDIYKYETLLLEISDGNPISRSLENYLTQRTEKKKTNIKDNDRLFTINMPRVSRK</sequence>
<evidence type="ECO:0000256" key="4">
    <source>
        <dbReference type="ARBA" id="ARBA00022853"/>
    </source>
</evidence>
<dbReference type="EMBL" id="ATCN01000281">
    <property type="protein sequence ID" value="EPR79372.1"/>
    <property type="molecule type" value="Genomic_DNA"/>
</dbReference>
<dbReference type="InParanoid" id="S7WC63"/>
<keyword evidence="6 9" id="KW-0175">Coiled coil</keyword>
<proteinExistence type="inferred from homology"/>
<evidence type="ECO:0000313" key="10">
    <source>
        <dbReference type="EMBL" id="EPR79372.1"/>
    </source>
</evidence>
<evidence type="ECO:0000256" key="7">
    <source>
        <dbReference type="ARBA" id="ARBA00023163"/>
    </source>
</evidence>
<evidence type="ECO:0000256" key="3">
    <source>
        <dbReference type="ARBA" id="ARBA00018504"/>
    </source>
</evidence>
<dbReference type="OrthoDB" id="440324at2759"/>
<dbReference type="InterPro" id="IPR015418">
    <property type="entry name" value="Eaf6"/>
</dbReference>
<keyword evidence="8" id="KW-0539">Nucleus</keyword>
<organism evidence="10 11">
    <name type="scientific">Spraguea lophii (strain 42_110)</name>
    <name type="common">Microsporidian parasite</name>
    <dbReference type="NCBI Taxonomy" id="1358809"/>
    <lineage>
        <taxon>Eukaryota</taxon>
        <taxon>Fungi</taxon>
        <taxon>Fungi incertae sedis</taxon>
        <taxon>Microsporidia</taxon>
        <taxon>Spragueidae</taxon>
        <taxon>Spraguea</taxon>
    </lineage>
</organism>
<keyword evidence="5" id="KW-0805">Transcription regulation</keyword>
<evidence type="ECO:0000256" key="2">
    <source>
        <dbReference type="ARBA" id="ARBA00010916"/>
    </source>
</evidence>
<keyword evidence="4" id="KW-0156">Chromatin regulator</keyword>
<evidence type="ECO:0000256" key="6">
    <source>
        <dbReference type="ARBA" id="ARBA00023054"/>
    </source>
</evidence>
<dbReference type="GO" id="GO:0000123">
    <property type="term" value="C:histone acetyltransferase complex"/>
    <property type="evidence" value="ECO:0007669"/>
    <property type="project" value="InterPro"/>
</dbReference>
<evidence type="ECO:0000256" key="5">
    <source>
        <dbReference type="ARBA" id="ARBA00023015"/>
    </source>
</evidence>
<dbReference type="GO" id="GO:0016740">
    <property type="term" value="F:transferase activity"/>
    <property type="evidence" value="ECO:0007669"/>
    <property type="project" value="UniProtKB-KW"/>
</dbReference>
<evidence type="ECO:0000256" key="8">
    <source>
        <dbReference type="ARBA" id="ARBA00023242"/>
    </source>
</evidence>
<reference evidence="11" key="1">
    <citation type="journal article" date="2013" name="PLoS Genet.">
        <title>The genome of Spraguea lophii and the basis of host-microsporidian interactions.</title>
        <authorList>
            <person name="Campbell S.E."/>
            <person name="Williams T.A."/>
            <person name="Yousuf A."/>
            <person name="Soanes D.M."/>
            <person name="Paszkiewicz K.H."/>
            <person name="Williams B.A.P."/>
        </authorList>
    </citation>
    <scope>NUCLEOTIDE SEQUENCE [LARGE SCALE GENOMIC DNA]</scope>
    <source>
        <strain evidence="11">42_110</strain>
    </source>
</reference>
<protein>
    <recommendedName>
        <fullName evidence="3">Chromatin modification-related protein EAF6</fullName>
    </recommendedName>
</protein>
<comment type="subcellular location">
    <subcellularLocation>
        <location evidence="1">Nucleus</location>
    </subcellularLocation>
</comment>
<dbReference type="OMA" id="KYVVQAK"/>
<evidence type="ECO:0000313" key="11">
    <source>
        <dbReference type="Proteomes" id="UP000014978"/>
    </source>
</evidence>
<keyword evidence="7" id="KW-0804">Transcription</keyword>
<keyword evidence="11" id="KW-1185">Reference proteome</keyword>
<dbReference type="GO" id="GO:0006325">
    <property type="term" value="P:chromatin organization"/>
    <property type="evidence" value="ECO:0007669"/>
    <property type="project" value="UniProtKB-KW"/>
</dbReference>
<dbReference type="AlphaFoldDB" id="S7WC63"/>
<name>S7WC63_SPRLO</name>
<evidence type="ECO:0000256" key="9">
    <source>
        <dbReference type="SAM" id="Coils"/>
    </source>
</evidence>
<evidence type="ECO:0000256" key="1">
    <source>
        <dbReference type="ARBA" id="ARBA00004123"/>
    </source>
</evidence>
<dbReference type="VEuPathDB" id="MicrosporidiaDB:SLOPH_2723"/>
<dbReference type="HOGENOM" id="CLU_184681_0_0_1"/>
<keyword evidence="10" id="KW-0808">Transferase</keyword>
<dbReference type="Proteomes" id="UP000014978">
    <property type="component" value="Unassembled WGS sequence"/>
</dbReference>
<feature type="coiled-coil region" evidence="9">
    <location>
        <begin position="1"/>
        <end position="35"/>
    </location>
</feature>
<comment type="caution">
    <text evidence="10">The sequence shown here is derived from an EMBL/GenBank/DDBJ whole genome shotgun (WGS) entry which is preliminary data.</text>
</comment>
<accession>S7WC63</accession>
<dbReference type="GO" id="GO:0005634">
    <property type="term" value="C:nucleus"/>
    <property type="evidence" value="ECO:0007669"/>
    <property type="project" value="UniProtKB-SubCell"/>
</dbReference>
<dbReference type="Pfam" id="PF09340">
    <property type="entry name" value="NuA4"/>
    <property type="match status" value="1"/>
</dbReference>